<dbReference type="InterPro" id="IPR018756">
    <property type="entry name" value="DUF2314"/>
</dbReference>
<dbReference type="Gene3D" id="2.30.30.700">
    <property type="entry name" value="SLA1 homology domain 1"/>
    <property type="match status" value="1"/>
</dbReference>
<feature type="chain" id="PRO_5047254924" evidence="1">
    <location>
        <begin position="25"/>
        <end position="220"/>
    </location>
</feature>
<gene>
    <name evidence="3" type="ORF">OKA05_20705</name>
</gene>
<proteinExistence type="predicted"/>
<comment type="caution">
    <text evidence="3">The sequence shown here is derived from an EMBL/GenBank/DDBJ whole genome shotgun (WGS) entry which is preliminary data.</text>
</comment>
<evidence type="ECO:0000256" key="1">
    <source>
        <dbReference type="SAM" id="SignalP"/>
    </source>
</evidence>
<organism evidence="3 4">
    <name type="scientific">Luteolibacter arcticus</name>
    <dbReference type="NCBI Taxonomy" id="1581411"/>
    <lineage>
        <taxon>Bacteria</taxon>
        <taxon>Pseudomonadati</taxon>
        <taxon>Verrucomicrobiota</taxon>
        <taxon>Verrucomicrobiia</taxon>
        <taxon>Verrucomicrobiales</taxon>
        <taxon>Verrucomicrobiaceae</taxon>
        <taxon>Luteolibacter</taxon>
    </lineage>
</organism>
<dbReference type="Pfam" id="PF10077">
    <property type="entry name" value="DUF2314"/>
    <property type="match status" value="1"/>
</dbReference>
<sequence>MKWDRGFIRRWSGLAMAFAGMAFAAIVQAEEKKDDAVLLPTEVREWTSADGRKTKSKLLAVDHEKKTVTLESDAGKKSEGLPFAKFSAADQAFFSRCKTQVAGQGDDGRIVQVDDEDPEMKRAIDEAVKTFPAAWKEIEKDLRRPIPALDMVMVKAAFRDPGEAGKNAELMWVQDFSFDGKTITGELANQPNRLKSVKMGRRSASLWPICGTGSISPGRR</sequence>
<evidence type="ECO:0000313" key="3">
    <source>
        <dbReference type="EMBL" id="MCW1924996.1"/>
    </source>
</evidence>
<evidence type="ECO:0000259" key="2">
    <source>
        <dbReference type="Pfam" id="PF10077"/>
    </source>
</evidence>
<keyword evidence="1" id="KW-0732">Signal</keyword>
<accession>A0ABT3GNA5</accession>
<evidence type="ECO:0000313" key="4">
    <source>
        <dbReference type="Proteomes" id="UP001320876"/>
    </source>
</evidence>
<feature type="domain" description="DUF2314" evidence="2">
    <location>
        <begin position="117"/>
        <end position="201"/>
    </location>
</feature>
<dbReference type="Proteomes" id="UP001320876">
    <property type="component" value="Unassembled WGS sequence"/>
</dbReference>
<dbReference type="EMBL" id="JAPDDT010000011">
    <property type="protein sequence ID" value="MCW1924996.1"/>
    <property type="molecule type" value="Genomic_DNA"/>
</dbReference>
<feature type="signal peptide" evidence="1">
    <location>
        <begin position="1"/>
        <end position="24"/>
    </location>
</feature>
<reference evidence="3 4" key="1">
    <citation type="submission" date="2022-10" db="EMBL/GenBank/DDBJ databases">
        <title>Luteolibacter arcticus strain CCTCC AB 2014275, whole genome shotgun sequencing project.</title>
        <authorList>
            <person name="Zhao G."/>
            <person name="Shen L."/>
        </authorList>
    </citation>
    <scope>NUCLEOTIDE SEQUENCE [LARGE SCALE GENOMIC DNA]</scope>
    <source>
        <strain evidence="3 4">CCTCC AB 2014275</strain>
    </source>
</reference>
<name>A0ABT3GNA5_9BACT</name>
<keyword evidence="4" id="KW-1185">Reference proteome</keyword>
<protein>
    <submittedName>
        <fullName evidence="3">DUF2314 domain-containing protein</fullName>
    </submittedName>
</protein>